<dbReference type="InterPro" id="IPR032812">
    <property type="entry name" value="SbsA_Ig"/>
</dbReference>
<feature type="domain" description="SbsA Ig-like" evidence="4">
    <location>
        <begin position="72"/>
        <end position="175"/>
    </location>
</feature>
<evidence type="ECO:0000256" key="3">
    <source>
        <dbReference type="SAM" id="MobiDB-lite"/>
    </source>
</evidence>
<dbReference type="GO" id="GO:0005975">
    <property type="term" value="P:carbohydrate metabolic process"/>
    <property type="evidence" value="ECO:0007669"/>
    <property type="project" value="UniProtKB-ARBA"/>
</dbReference>
<dbReference type="AlphaFoldDB" id="A0A6G8Q138"/>
<evidence type="ECO:0000259" key="4">
    <source>
        <dbReference type="Pfam" id="PF13205"/>
    </source>
</evidence>
<dbReference type="PROSITE" id="PS51892">
    <property type="entry name" value="SUBTILASE"/>
    <property type="match status" value="1"/>
</dbReference>
<comment type="similarity">
    <text evidence="2">Belongs to the peptidase S8 family.</text>
</comment>
<proteinExistence type="inferred from homology"/>
<name>A0A6G8Q138_9ACTN</name>
<evidence type="ECO:0000256" key="2">
    <source>
        <dbReference type="PROSITE-ProRule" id="PRU01240"/>
    </source>
</evidence>
<feature type="region of interest" description="Disordered" evidence="3">
    <location>
        <begin position="174"/>
        <end position="200"/>
    </location>
</feature>
<sequence length="292" mass="30467">MASPHVAGAAALVASANPSLLKNPVGIKQTIMNSGKPAPSTSGRTVAGKMVDANAAAIAAGSAPPPPAGAPVRSVAPANAAKNVPVGANVSANFSEAMDEASVEAAGAFTLRKRGQTARVAARVTYDPARKRATLNPTAALEPRTTYTAVLKGGLSSARKASATPAKDKVWSFTTGVSPSSDRPKITQRSPRGSTRDNTPTIEATVRDAQSDLSAENIELFVDGEQVEARYDAEENRLSYTPSKALAKGKHEVKIMATDAGGATGSRTWNFKVGRADNAKWWERMDWWKGGN</sequence>
<comment type="caution">
    <text evidence="2">Lacks conserved residue(s) required for the propagation of feature annotation.</text>
</comment>
<dbReference type="GO" id="GO:0006508">
    <property type="term" value="P:proteolysis"/>
    <property type="evidence" value="ECO:0007669"/>
    <property type="project" value="InterPro"/>
</dbReference>
<protein>
    <recommendedName>
        <fullName evidence="4">SbsA Ig-like domain-containing protein</fullName>
    </recommendedName>
</protein>
<reference evidence="5 6" key="1">
    <citation type="submission" date="2019-10" db="EMBL/GenBank/DDBJ databases">
        <title>Rubrobacter sp nov SCSIO 52915 isolated from a deep-sea sediment in the South China Sea.</title>
        <authorList>
            <person name="Chen R.W."/>
        </authorList>
    </citation>
    <scope>NUCLEOTIDE SEQUENCE [LARGE SCALE GENOMIC DNA]</scope>
    <source>
        <strain evidence="5 6">SCSIO 52915</strain>
    </source>
</reference>
<dbReference type="Proteomes" id="UP000502706">
    <property type="component" value="Chromosome"/>
</dbReference>
<dbReference type="Gene3D" id="2.60.40.10">
    <property type="entry name" value="Immunoglobulins"/>
    <property type="match status" value="1"/>
</dbReference>
<dbReference type="EMBL" id="CP045121">
    <property type="protein sequence ID" value="QIN80181.1"/>
    <property type="molecule type" value="Genomic_DNA"/>
</dbReference>
<organism evidence="5 6">
    <name type="scientific">Rubrobacter marinus</name>
    <dbReference type="NCBI Taxonomy" id="2653852"/>
    <lineage>
        <taxon>Bacteria</taxon>
        <taxon>Bacillati</taxon>
        <taxon>Actinomycetota</taxon>
        <taxon>Rubrobacteria</taxon>
        <taxon>Rubrobacterales</taxon>
        <taxon>Rubrobacteraceae</taxon>
        <taxon>Rubrobacter</taxon>
    </lineage>
</organism>
<dbReference type="InterPro" id="IPR013783">
    <property type="entry name" value="Ig-like_fold"/>
</dbReference>
<dbReference type="KEGG" id="rmar:GBA65_18525"/>
<dbReference type="InterPro" id="IPR036852">
    <property type="entry name" value="Peptidase_S8/S53_dom_sf"/>
</dbReference>
<evidence type="ECO:0000256" key="1">
    <source>
        <dbReference type="ARBA" id="ARBA00022729"/>
    </source>
</evidence>
<evidence type="ECO:0000313" key="6">
    <source>
        <dbReference type="Proteomes" id="UP000502706"/>
    </source>
</evidence>
<dbReference type="InterPro" id="IPR014755">
    <property type="entry name" value="Cu-Rt/internalin_Ig-like"/>
</dbReference>
<accession>A0A6G8Q138</accession>
<dbReference type="Gene3D" id="3.40.50.200">
    <property type="entry name" value="Peptidase S8/S53 domain"/>
    <property type="match status" value="1"/>
</dbReference>
<gene>
    <name evidence="5" type="ORF">GBA65_18525</name>
</gene>
<keyword evidence="6" id="KW-1185">Reference proteome</keyword>
<dbReference type="Pfam" id="PF13205">
    <property type="entry name" value="Big_5"/>
    <property type="match status" value="1"/>
</dbReference>
<dbReference type="SUPFAM" id="SSF52743">
    <property type="entry name" value="Subtilisin-like"/>
    <property type="match status" value="1"/>
</dbReference>
<keyword evidence="1" id="KW-0732">Signal</keyword>
<dbReference type="GO" id="GO:0004252">
    <property type="term" value="F:serine-type endopeptidase activity"/>
    <property type="evidence" value="ECO:0007669"/>
    <property type="project" value="InterPro"/>
</dbReference>
<dbReference type="Gene3D" id="2.60.40.1220">
    <property type="match status" value="1"/>
</dbReference>
<evidence type="ECO:0000313" key="5">
    <source>
        <dbReference type="EMBL" id="QIN80181.1"/>
    </source>
</evidence>